<evidence type="ECO:0000313" key="1">
    <source>
        <dbReference type="EMBL" id="MBX46106.1"/>
    </source>
</evidence>
<reference evidence="1" key="1">
    <citation type="submission" date="2018-02" db="EMBL/GenBank/DDBJ databases">
        <title>Rhizophora mucronata_Transcriptome.</title>
        <authorList>
            <person name="Meera S.P."/>
            <person name="Sreeshan A."/>
            <person name="Augustine A."/>
        </authorList>
    </citation>
    <scope>NUCLEOTIDE SEQUENCE</scope>
    <source>
        <tissue evidence="1">Leaf</tissue>
    </source>
</reference>
<sequence>MTNFACSQPRNKKLIENFVLKLRQNTNKNHSCHPINY</sequence>
<dbReference type="AlphaFoldDB" id="A0A2P2NUC5"/>
<dbReference type="EMBL" id="GGEC01065622">
    <property type="protein sequence ID" value="MBX46106.1"/>
    <property type="molecule type" value="Transcribed_RNA"/>
</dbReference>
<protein>
    <submittedName>
        <fullName evidence="1">Uncharacterized protein</fullName>
    </submittedName>
</protein>
<name>A0A2P2NUC5_RHIMU</name>
<organism evidence="1">
    <name type="scientific">Rhizophora mucronata</name>
    <name type="common">Asiatic mangrove</name>
    <dbReference type="NCBI Taxonomy" id="61149"/>
    <lineage>
        <taxon>Eukaryota</taxon>
        <taxon>Viridiplantae</taxon>
        <taxon>Streptophyta</taxon>
        <taxon>Embryophyta</taxon>
        <taxon>Tracheophyta</taxon>
        <taxon>Spermatophyta</taxon>
        <taxon>Magnoliopsida</taxon>
        <taxon>eudicotyledons</taxon>
        <taxon>Gunneridae</taxon>
        <taxon>Pentapetalae</taxon>
        <taxon>rosids</taxon>
        <taxon>fabids</taxon>
        <taxon>Malpighiales</taxon>
        <taxon>Rhizophoraceae</taxon>
        <taxon>Rhizophora</taxon>
    </lineage>
</organism>
<proteinExistence type="predicted"/>
<accession>A0A2P2NUC5</accession>